<feature type="region of interest" description="Disordered" evidence="2">
    <location>
        <begin position="292"/>
        <end position="316"/>
    </location>
</feature>
<feature type="region of interest" description="Disordered" evidence="2">
    <location>
        <begin position="383"/>
        <end position="407"/>
    </location>
</feature>
<dbReference type="AlphaFoldDB" id="A0AAV4IQ23"/>
<feature type="region of interest" description="Disordered" evidence="2">
    <location>
        <begin position="681"/>
        <end position="761"/>
    </location>
</feature>
<feature type="region of interest" description="Disordered" evidence="2">
    <location>
        <begin position="781"/>
        <end position="889"/>
    </location>
</feature>
<keyword evidence="1" id="KW-0175">Coiled coil</keyword>
<feature type="compositionally biased region" description="Polar residues" evidence="2">
    <location>
        <begin position="880"/>
        <end position="889"/>
    </location>
</feature>
<feature type="compositionally biased region" description="Basic and acidic residues" evidence="2">
    <location>
        <begin position="849"/>
        <end position="866"/>
    </location>
</feature>
<feature type="compositionally biased region" description="Polar residues" evidence="2">
    <location>
        <begin position="712"/>
        <end position="756"/>
    </location>
</feature>
<dbReference type="InterPro" id="IPR025066">
    <property type="entry name" value="CCDC174-like"/>
</dbReference>
<accession>A0AAV4IQ23</accession>
<dbReference type="EMBL" id="BMAT01006418">
    <property type="protein sequence ID" value="GFS12499.1"/>
    <property type="molecule type" value="Genomic_DNA"/>
</dbReference>
<dbReference type="GO" id="GO:0005634">
    <property type="term" value="C:nucleus"/>
    <property type="evidence" value="ECO:0007669"/>
    <property type="project" value="TreeGrafter"/>
</dbReference>
<organism evidence="4 5">
    <name type="scientific">Elysia marginata</name>
    <dbReference type="NCBI Taxonomy" id="1093978"/>
    <lineage>
        <taxon>Eukaryota</taxon>
        <taxon>Metazoa</taxon>
        <taxon>Spiralia</taxon>
        <taxon>Lophotrochozoa</taxon>
        <taxon>Mollusca</taxon>
        <taxon>Gastropoda</taxon>
        <taxon>Heterobranchia</taxon>
        <taxon>Euthyneura</taxon>
        <taxon>Panpulmonata</taxon>
        <taxon>Sacoglossa</taxon>
        <taxon>Placobranchoidea</taxon>
        <taxon>Plakobranchidae</taxon>
        <taxon>Elysia</taxon>
    </lineage>
</organism>
<protein>
    <submittedName>
        <fullName evidence="4">Coiled-coil domain-containing protein 174</fullName>
    </submittedName>
</protein>
<feature type="compositionally biased region" description="Basic and acidic residues" evidence="2">
    <location>
        <begin position="224"/>
        <end position="242"/>
    </location>
</feature>
<feature type="compositionally biased region" description="Low complexity" evidence="2">
    <location>
        <begin position="699"/>
        <end position="711"/>
    </location>
</feature>
<evidence type="ECO:0000313" key="4">
    <source>
        <dbReference type="EMBL" id="GFS12499.1"/>
    </source>
</evidence>
<gene>
    <name evidence="4" type="ORF">ElyMa_003113600</name>
</gene>
<dbReference type="PANTHER" id="PTHR15885">
    <property type="entry name" value="COILED-COIL DOMAIN-CONTAINING PROTEIN 174"/>
    <property type="match status" value="1"/>
</dbReference>
<name>A0AAV4IQ23_9GAST</name>
<reference evidence="4 5" key="1">
    <citation type="journal article" date="2021" name="Elife">
        <title>Chloroplast acquisition without the gene transfer in kleptoplastic sea slugs, Plakobranchus ocellatus.</title>
        <authorList>
            <person name="Maeda T."/>
            <person name="Takahashi S."/>
            <person name="Yoshida T."/>
            <person name="Shimamura S."/>
            <person name="Takaki Y."/>
            <person name="Nagai Y."/>
            <person name="Toyoda A."/>
            <person name="Suzuki Y."/>
            <person name="Arimoto A."/>
            <person name="Ishii H."/>
            <person name="Satoh N."/>
            <person name="Nishiyama T."/>
            <person name="Hasebe M."/>
            <person name="Maruyama T."/>
            <person name="Minagawa J."/>
            <person name="Obokata J."/>
            <person name="Shigenobu S."/>
        </authorList>
    </citation>
    <scope>NUCLEOTIDE SEQUENCE [LARGE SCALE GENOMIC DNA]</scope>
</reference>
<evidence type="ECO:0000259" key="3">
    <source>
        <dbReference type="Pfam" id="PF25449"/>
    </source>
</evidence>
<feature type="domain" description="CCDC174 alpha/beta GRSR" evidence="3">
    <location>
        <begin position="256"/>
        <end position="284"/>
    </location>
</feature>
<dbReference type="PANTHER" id="PTHR15885:SF1">
    <property type="entry name" value="COILED-COIL DOMAIN-CONTAINING PROTEIN 174"/>
    <property type="match status" value="1"/>
</dbReference>
<keyword evidence="5" id="KW-1185">Reference proteome</keyword>
<evidence type="ECO:0000313" key="5">
    <source>
        <dbReference type="Proteomes" id="UP000762676"/>
    </source>
</evidence>
<feature type="region of interest" description="Disordered" evidence="2">
    <location>
        <begin position="599"/>
        <end position="642"/>
    </location>
</feature>
<feature type="region of interest" description="Disordered" evidence="2">
    <location>
        <begin position="224"/>
        <end position="243"/>
    </location>
</feature>
<evidence type="ECO:0000256" key="2">
    <source>
        <dbReference type="SAM" id="MobiDB-lite"/>
    </source>
</evidence>
<proteinExistence type="predicted"/>
<dbReference type="Pfam" id="PF13300">
    <property type="entry name" value="DUF4078"/>
    <property type="match status" value="1"/>
</dbReference>
<dbReference type="Pfam" id="PF25449">
    <property type="entry name" value="CCDC174_GRSR"/>
    <property type="match status" value="1"/>
</dbReference>
<comment type="caution">
    <text evidence="4">The sequence shown here is derived from an EMBL/GenBank/DDBJ whole genome shotgun (WGS) entry which is preliminary data.</text>
</comment>
<dbReference type="InterPro" id="IPR057464">
    <property type="entry name" value="CCDC174_GRSR"/>
</dbReference>
<sequence length="889" mass="100461">MLSGIGSIANVKSIPARAGDKIHITGLADIKLELESSSRLALVKNLLFIRSELQGHIGATQKAVGEGPKECRVWLLIKQINLTVFTDLNSSDKMEEDKKNRKLISSSMVDLKAELFRKQEEFKKQKEKNALFTRPTKSVKDTKSIWSKQNSGVLARAQKDLATKEKDDEEEEMLVKSRRILEQKTKVYDSITSSSTIPEEDGSEYFLVDFQKKAIDVIVEEREKGRKLEEQKKEEEAERKSLSAEISAASCPEDEWVDFVDSLGRDRRCMKKDLSTLMKKDQELAKAQAKKKEASMKRFDSHEPISSSSSKGGLANKMSDVLPHLMSQDMHREMMRQKWENEARELLDKGQDEVHYSNVQFDEIRAHGVGYYQFSKDHSKRQEELEELQKLRDETKNQQSTKEKIKDKRKAMLEARLAKVRQRRKLKEEVVEAGKIAEEKDVKEYDSSKLKDDVSILKTEGDTKKEAEEKRKNHVREWDKDKAECNTWGLKDYVTWRRKERENEFAPPSLYFEENVKTHKPSGSNSVLSDTDRLKRLQESVSAPSSNQQKSAISSTSLFVDRTAKISSFDSIPLPKGPASTHTKDHIGRSEMHLTSANHHHSVPQPSANIAGQQQQQHYQGDSVGPQFFSGGHGNTSNSSWQGWTNTQGMAQAHQYCQSTQGPPLPHNWYHMYQNNQIYTEYPSGQNSQGSQGWGPHQSTTTAGNTNSSASQYYSDPNSSSQYTSDNSLKRTTTMTSSDLSRSDPATSSTQNQPCTNFPALKKSKVPKLSVVDMRYMNNFDTSSINPEPGRVPDVAGVPYKPGTFSKYRPQGVDGSSNNKSDVGQGEKEAVAQEGAQISGGPLIYTKQQLERQQKELDEQEDKNPEDNADSEDDRKLQEFLSSIRASSQ</sequence>
<evidence type="ECO:0000256" key="1">
    <source>
        <dbReference type="ARBA" id="ARBA00023054"/>
    </source>
</evidence>
<feature type="compositionally biased region" description="Basic and acidic residues" evidence="2">
    <location>
        <begin position="292"/>
        <end position="303"/>
    </location>
</feature>
<dbReference type="Proteomes" id="UP000762676">
    <property type="component" value="Unassembled WGS sequence"/>
</dbReference>